<organism evidence="7 8">
    <name type="scientific">Ascosphaera apis ARSEF 7405</name>
    <dbReference type="NCBI Taxonomy" id="392613"/>
    <lineage>
        <taxon>Eukaryota</taxon>
        <taxon>Fungi</taxon>
        <taxon>Dikarya</taxon>
        <taxon>Ascomycota</taxon>
        <taxon>Pezizomycotina</taxon>
        <taxon>Eurotiomycetes</taxon>
        <taxon>Eurotiomycetidae</taxon>
        <taxon>Onygenales</taxon>
        <taxon>Ascosphaeraceae</taxon>
        <taxon>Ascosphaera</taxon>
    </lineage>
</organism>
<dbReference type="InterPro" id="IPR037818">
    <property type="entry name" value="TAF8"/>
</dbReference>
<dbReference type="InterPro" id="IPR006565">
    <property type="entry name" value="BTP"/>
</dbReference>
<dbReference type="EMBL" id="AZGZ01000006">
    <property type="protein sequence ID" value="KZZ94502.1"/>
    <property type="molecule type" value="Genomic_DNA"/>
</dbReference>
<dbReference type="VEuPathDB" id="FungiDB:AAP_01802"/>
<feature type="compositionally biased region" description="Acidic residues" evidence="5">
    <location>
        <begin position="263"/>
        <end position="276"/>
    </location>
</feature>
<dbReference type="SMART" id="SM00576">
    <property type="entry name" value="BTP"/>
    <property type="match status" value="1"/>
</dbReference>
<dbReference type="AlphaFoldDB" id="A0A162II02"/>
<feature type="region of interest" description="Disordered" evidence="5">
    <location>
        <begin position="159"/>
        <end position="310"/>
    </location>
</feature>
<accession>A0A162II02</accession>
<feature type="compositionally biased region" description="Acidic residues" evidence="5">
    <location>
        <begin position="291"/>
        <end position="310"/>
    </location>
</feature>
<feature type="domain" description="Bromodomain associated" evidence="6">
    <location>
        <begin position="9"/>
        <end position="87"/>
    </location>
</feature>
<gene>
    <name evidence="7" type="ORF">AAP_01802</name>
</gene>
<evidence type="ECO:0000256" key="1">
    <source>
        <dbReference type="ARBA" id="ARBA00004123"/>
    </source>
</evidence>
<keyword evidence="3" id="KW-0804">Transcription</keyword>
<dbReference type="OrthoDB" id="5402929at2759"/>
<dbReference type="GO" id="GO:0046982">
    <property type="term" value="F:protein heterodimerization activity"/>
    <property type="evidence" value="ECO:0007669"/>
    <property type="project" value="InterPro"/>
</dbReference>
<dbReference type="Proteomes" id="UP000242877">
    <property type="component" value="Unassembled WGS sequence"/>
</dbReference>
<dbReference type="Pfam" id="PF07524">
    <property type="entry name" value="Bromo_TP"/>
    <property type="match status" value="1"/>
</dbReference>
<dbReference type="Gene3D" id="1.10.20.10">
    <property type="entry name" value="Histone, subunit A"/>
    <property type="match status" value="1"/>
</dbReference>
<proteinExistence type="predicted"/>
<evidence type="ECO:0000256" key="5">
    <source>
        <dbReference type="SAM" id="MobiDB-lite"/>
    </source>
</evidence>
<evidence type="ECO:0000256" key="4">
    <source>
        <dbReference type="ARBA" id="ARBA00023242"/>
    </source>
</evidence>
<comment type="caution">
    <text evidence="7">The sequence shown here is derived from an EMBL/GenBank/DDBJ whole genome shotgun (WGS) entry which is preliminary data.</text>
</comment>
<dbReference type="InterPro" id="IPR009072">
    <property type="entry name" value="Histone-fold"/>
</dbReference>
<keyword evidence="8" id="KW-1185">Reference proteome</keyword>
<keyword evidence="2" id="KW-0805">Transcription regulation</keyword>
<dbReference type="PANTHER" id="PTHR46338:SF13">
    <property type="entry name" value="TRANSCRIPTION INITIATION FACTOR TFIID SUBUNIT 8-LIKE"/>
    <property type="match status" value="1"/>
</dbReference>
<comment type="subcellular location">
    <subcellularLocation>
        <location evidence="1">Nucleus</location>
    </subcellularLocation>
</comment>
<evidence type="ECO:0000313" key="8">
    <source>
        <dbReference type="Proteomes" id="UP000242877"/>
    </source>
</evidence>
<feature type="compositionally biased region" description="Basic and acidic residues" evidence="5">
    <location>
        <begin position="210"/>
        <end position="245"/>
    </location>
</feature>
<sequence length="310" mass="34393">MPSTIPPSPSLYHSLLRPPILQILRAAGFQAARPTVIDTLTDLAARYLLLLAESTASHIDLSHPEVPAPNLVDVLYALREAGSLRPQLSDCEEWSRGEEDTRGVDALVGWMMGENVGGGVGEVGMGKEIRRVAGFVAAERKEVDVDVDVLEKEDYLTSLKKKHSKTGEESRYQGTAIGKDAEAHRITVEGAAEGGPRSIKQWVRQTRKRTREEDAKAAKKRAEREAKERKERERLEEAERVRKEREEEENGSSGLSSLRSSVEVEEEGEGEEEDDSSSAGDIGIKRRKRDDDDENENENEDEGSEMDVDG</sequence>
<evidence type="ECO:0000259" key="6">
    <source>
        <dbReference type="SMART" id="SM00576"/>
    </source>
</evidence>
<dbReference type="PANTHER" id="PTHR46338">
    <property type="entry name" value="TRANSCRIPTION INITIATION FACTOR TFIID SUBUNIT 8"/>
    <property type="match status" value="1"/>
</dbReference>
<evidence type="ECO:0000256" key="3">
    <source>
        <dbReference type="ARBA" id="ARBA00023163"/>
    </source>
</evidence>
<protein>
    <submittedName>
        <fullName evidence="7">Bromodomain associated protein</fullName>
    </submittedName>
</protein>
<evidence type="ECO:0000313" key="7">
    <source>
        <dbReference type="EMBL" id="KZZ94502.1"/>
    </source>
</evidence>
<dbReference type="GO" id="GO:0005669">
    <property type="term" value="C:transcription factor TFIID complex"/>
    <property type="evidence" value="ECO:0007669"/>
    <property type="project" value="InterPro"/>
</dbReference>
<name>A0A162II02_9EURO</name>
<keyword evidence="4" id="KW-0539">Nucleus</keyword>
<reference evidence="7 8" key="1">
    <citation type="journal article" date="2016" name="Genome Biol. Evol.">
        <title>Divergent and convergent evolution of fungal pathogenicity.</title>
        <authorList>
            <person name="Shang Y."/>
            <person name="Xiao G."/>
            <person name="Zheng P."/>
            <person name="Cen K."/>
            <person name="Zhan S."/>
            <person name="Wang C."/>
        </authorList>
    </citation>
    <scope>NUCLEOTIDE SEQUENCE [LARGE SCALE GENOMIC DNA]</scope>
    <source>
        <strain evidence="7 8">ARSEF 7405</strain>
    </source>
</reference>
<feature type="compositionally biased region" description="Low complexity" evidence="5">
    <location>
        <begin position="251"/>
        <end position="261"/>
    </location>
</feature>
<evidence type="ECO:0000256" key="2">
    <source>
        <dbReference type="ARBA" id="ARBA00023015"/>
    </source>
</evidence>